<evidence type="ECO:0000259" key="4">
    <source>
        <dbReference type="SMART" id="SM00382"/>
    </source>
</evidence>
<dbReference type="AlphaFoldDB" id="A0A8C2DRV3"/>
<organism evidence="5 6">
    <name type="scientific">Cyprinus carpio</name>
    <name type="common">Common carp</name>
    <dbReference type="NCBI Taxonomy" id="7962"/>
    <lineage>
        <taxon>Eukaryota</taxon>
        <taxon>Metazoa</taxon>
        <taxon>Chordata</taxon>
        <taxon>Craniata</taxon>
        <taxon>Vertebrata</taxon>
        <taxon>Euteleostomi</taxon>
        <taxon>Actinopterygii</taxon>
        <taxon>Neopterygii</taxon>
        <taxon>Teleostei</taxon>
        <taxon>Ostariophysi</taxon>
        <taxon>Cypriniformes</taxon>
        <taxon>Cyprinidae</taxon>
        <taxon>Cyprininae</taxon>
        <taxon>Cyprinus</taxon>
    </lineage>
</organism>
<feature type="coiled-coil region" evidence="3">
    <location>
        <begin position="310"/>
        <end position="343"/>
    </location>
</feature>
<evidence type="ECO:0000256" key="1">
    <source>
        <dbReference type="ARBA" id="ARBA00008535"/>
    </source>
</evidence>
<sequence>MADSQPFPERYDELHTSLKNELGEILRKSKLIVGPTTRFILNTMVVTDTELIRKEIIGEKNDKPRKVVLMVGETGSGKTSLINAMINYILGVRWEHKIWLEAAEANENQTESQTTAVTVYEVYAKGSPFSLTVIDTPGQGDTRGLDKDKLIPETLQLLFRSEEGIHEIDAVCLVLKATDARLHERQLYILDEVLSLFGKDIEKHITILITNANKTIPKKALACIKEAKIPCAKTTNDQPVYFKFNNCQSESYDEEDREIYKESWDSGIENFQGFFAYLNGIHPKSLNMTEGVLRARKQLDANVNNFMYRIKLTEIKKQELTQTKEALNKLENYREKHKNFEYEVDEPDWKLVKIKSSWWHLTTQATRCTVCKENCHYPGCWWVSDLSKCSVMSEQGKCIVCTEECLYTNHKKDDYIYEIKTKRVTRTKEDLKKKYENDFEDKKKLETKLENEIKCLETEKIRLVEECYQCFERLMETALKSTSMSSIQHLDFIIEKMKETGKQERVLKLEELKRRAQEENKGLFGRLCHQINKLWKDSA</sequence>
<dbReference type="InterPro" id="IPR006703">
    <property type="entry name" value="G_AIG1"/>
</dbReference>
<dbReference type="Ensembl" id="ENSCCRT00020033793.1">
    <property type="protein sequence ID" value="ENSCCRP00020030893.1"/>
    <property type="gene ID" value="ENSCCRG00020013993.1"/>
</dbReference>
<accession>A0A8C2DRV3</accession>
<dbReference type="SUPFAM" id="SSF52540">
    <property type="entry name" value="P-loop containing nucleoside triphosphate hydrolases"/>
    <property type="match status" value="1"/>
</dbReference>
<keyword evidence="2" id="KW-0547">Nucleotide-binding</keyword>
<evidence type="ECO:0000256" key="3">
    <source>
        <dbReference type="SAM" id="Coils"/>
    </source>
</evidence>
<dbReference type="PANTHER" id="PTHR32046:SF11">
    <property type="entry name" value="IMMUNE-ASSOCIATED NUCLEOTIDE-BINDING PROTEIN 10-LIKE"/>
    <property type="match status" value="1"/>
</dbReference>
<dbReference type="InterPro" id="IPR003593">
    <property type="entry name" value="AAA+_ATPase"/>
</dbReference>
<dbReference type="CDD" id="cd00882">
    <property type="entry name" value="Ras_like_GTPase"/>
    <property type="match status" value="1"/>
</dbReference>
<dbReference type="GO" id="GO:0005525">
    <property type="term" value="F:GTP binding"/>
    <property type="evidence" value="ECO:0007669"/>
    <property type="project" value="InterPro"/>
</dbReference>
<comment type="similarity">
    <text evidence="1">Belongs to the TRAFAC class TrmE-Era-EngA-EngB-Septin-like GTPase superfamily. AIG1/Toc34/Toc159-like paraseptin GTPase family. IAN subfamily.</text>
</comment>
<feature type="domain" description="AAA+ ATPase" evidence="4">
    <location>
        <begin position="64"/>
        <end position="231"/>
    </location>
</feature>
<dbReference type="PROSITE" id="PS00675">
    <property type="entry name" value="SIGMA54_INTERACT_1"/>
    <property type="match status" value="1"/>
</dbReference>
<dbReference type="InterPro" id="IPR027417">
    <property type="entry name" value="P-loop_NTPase"/>
</dbReference>
<evidence type="ECO:0000313" key="5">
    <source>
        <dbReference type="Ensembl" id="ENSCCRP00020030893.1"/>
    </source>
</evidence>
<protein>
    <recommendedName>
        <fullName evidence="4">AAA+ ATPase domain-containing protein</fullName>
    </recommendedName>
</protein>
<dbReference type="Proteomes" id="UP000694701">
    <property type="component" value="Unplaced"/>
</dbReference>
<feature type="coiled-coil region" evidence="3">
    <location>
        <begin position="428"/>
        <end position="466"/>
    </location>
</feature>
<dbReference type="PANTHER" id="PTHR32046">
    <property type="entry name" value="G DOMAIN-CONTAINING PROTEIN"/>
    <property type="match status" value="1"/>
</dbReference>
<evidence type="ECO:0000313" key="6">
    <source>
        <dbReference type="Proteomes" id="UP000694701"/>
    </source>
</evidence>
<dbReference type="InterPro" id="IPR025662">
    <property type="entry name" value="Sigma_54_int_dom_ATP-bd_1"/>
</dbReference>
<name>A0A8C2DRV3_CYPCA</name>
<evidence type="ECO:0000256" key="2">
    <source>
        <dbReference type="ARBA" id="ARBA00022741"/>
    </source>
</evidence>
<keyword evidence="3" id="KW-0175">Coiled coil</keyword>
<dbReference type="Pfam" id="PF04548">
    <property type="entry name" value="AIG1"/>
    <property type="match status" value="1"/>
</dbReference>
<reference evidence="5" key="1">
    <citation type="submission" date="2025-08" db="UniProtKB">
        <authorList>
            <consortium name="Ensembl"/>
        </authorList>
    </citation>
    <scope>IDENTIFICATION</scope>
</reference>
<dbReference type="Gene3D" id="3.40.50.300">
    <property type="entry name" value="P-loop containing nucleotide triphosphate hydrolases"/>
    <property type="match status" value="1"/>
</dbReference>
<proteinExistence type="inferred from homology"/>
<dbReference type="SMART" id="SM00382">
    <property type="entry name" value="AAA"/>
    <property type="match status" value="1"/>
</dbReference>